<evidence type="ECO:0000259" key="1">
    <source>
        <dbReference type="Pfam" id="PF07045"/>
    </source>
</evidence>
<sequence length="94" mass="10260">MTVYAILQADITDLDRYESYKPLAAASVAEHGGSYLVRGGNVVSLEGSPPRARTVILEFDSMDAAKRWYESASYSEARPIRQAASEGSLYLVEA</sequence>
<dbReference type="InterPro" id="IPR010753">
    <property type="entry name" value="DUF1330"/>
</dbReference>
<accession>A0A381PND8</accession>
<feature type="domain" description="DUF1330" evidence="1">
    <location>
        <begin position="2"/>
        <end position="93"/>
    </location>
</feature>
<evidence type="ECO:0000313" key="2">
    <source>
        <dbReference type="EMBL" id="SUZ68546.1"/>
    </source>
</evidence>
<dbReference type="InterPro" id="IPR011008">
    <property type="entry name" value="Dimeric_a/b-barrel"/>
</dbReference>
<gene>
    <name evidence="2" type="ORF">METZ01_LOCUS21400</name>
</gene>
<reference evidence="2" key="1">
    <citation type="submission" date="2018-05" db="EMBL/GenBank/DDBJ databases">
        <authorList>
            <person name="Lanie J.A."/>
            <person name="Ng W.-L."/>
            <person name="Kazmierczak K.M."/>
            <person name="Andrzejewski T.M."/>
            <person name="Davidsen T.M."/>
            <person name="Wayne K.J."/>
            <person name="Tettelin H."/>
            <person name="Glass J.I."/>
            <person name="Rusch D."/>
            <person name="Podicherti R."/>
            <person name="Tsui H.-C.T."/>
            <person name="Winkler M.E."/>
        </authorList>
    </citation>
    <scope>NUCLEOTIDE SEQUENCE</scope>
</reference>
<name>A0A381PND8_9ZZZZ</name>
<dbReference type="PANTHER" id="PTHR41521">
    <property type="match status" value="1"/>
</dbReference>
<protein>
    <recommendedName>
        <fullName evidence="1">DUF1330 domain-containing protein</fullName>
    </recommendedName>
</protein>
<dbReference type="Pfam" id="PF07045">
    <property type="entry name" value="DUF1330"/>
    <property type="match status" value="1"/>
</dbReference>
<dbReference type="SUPFAM" id="SSF54909">
    <property type="entry name" value="Dimeric alpha+beta barrel"/>
    <property type="match status" value="1"/>
</dbReference>
<dbReference type="Gene3D" id="3.30.70.100">
    <property type="match status" value="1"/>
</dbReference>
<proteinExistence type="predicted"/>
<organism evidence="2">
    <name type="scientific">marine metagenome</name>
    <dbReference type="NCBI Taxonomy" id="408172"/>
    <lineage>
        <taxon>unclassified sequences</taxon>
        <taxon>metagenomes</taxon>
        <taxon>ecological metagenomes</taxon>
    </lineage>
</organism>
<dbReference type="PANTHER" id="PTHR41521:SF4">
    <property type="entry name" value="BLR0684 PROTEIN"/>
    <property type="match status" value="1"/>
</dbReference>
<dbReference type="EMBL" id="UINC01001039">
    <property type="protein sequence ID" value="SUZ68546.1"/>
    <property type="molecule type" value="Genomic_DNA"/>
</dbReference>
<dbReference type="AlphaFoldDB" id="A0A381PND8"/>